<dbReference type="InterPro" id="IPR050492">
    <property type="entry name" value="Bact_metal-bind_prot9"/>
</dbReference>
<evidence type="ECO:0000256" key="5">
    <source>
        <dbReference type="RuleBase" id="RU003512"/>
    </source>
</evidence>
<sequence>MRRALAFALFALMAALAQKPVVVATIQPYGLLLRELAGGRLEVAVLVPPSANPHVYEPTPAQVRQVAGARLVVANGAGLDGWVVDKVVRPNALGTPVFSVAEHTGEPLLTTPTGPDPHVWLDPLRVAGALSALAEALAQADPQGAALYRTRAVRLRAELERLDQEMRGLLAERKRPGVITLRNPFRYFAARYGVPILYTIVPNPEAPEATAKAAAEAKKVAQEKGIRHVLAPLAAKGQALPLAQNLGLEAILADVLGEEAKTYPELVRKVAEAFAQALR</sequence>
<feature type="coiled-coil region" evidence="6">
    <location>
        <begin position="145"/>
        <end position="172"/>
    </location>
</feature>
<keyword evidence="3" id="KW-0479">Metal-binding</keyword>
<comment type="caution">
    <text evidence="8">The sequence shown here is derived from an EMBL/GenBank/DDBJ whole genome shotgun (WGS) entry which is preliminary data.</text>
</comment>
<dbReference type="PANTHER" id="PTHR42953">
    <property type="entry name" value="HIGH-AFFINITY ZINC UPTAKE SYSTEM PROTEIN ZNUA-RELATED"/>
    <property type="match status" value="1"/>
</dbReference>
<dbReference type="RefSeq" id="WP_135260096.1">
    <property type="nucleotide sequence ID" value="NZ_SJZF01000008.1"/>
</dbReference>
<evidence type="ECO:0000256" key="7">
    <source>
        <dbReference type="SAM" id="SignalP"/>
    </source>
</evidence>
<dbReference type="Pfam" id="PF01297">
    <property type="entry name" value="ZnuA"/>
    <property type="match status" value="1"/>
</dbReference>
<dbReference type="GO" id="GO:0007155">
    <property type="term" value="P:cell adhesion"/>
    <property type="evidence" value="ECO:0007669"/>
    <property type="project" value="InterPro"/>
</dbReference>
<keyword evidence="2 5" id="KW-0813">Transport</keyword>
<gene>
    <name evidence="8" type="ORF">E0687_05880</name>
</gene>
<accession>A0A4Y9FDE1</accession>
<protein>
    <submittedName>
        <fullName evidence="8">Zinc ABC transporter substrate-binding protein</fullName>
    </submittedName>
</protein>
<dbReference type="EMBL" id="SJZF01000008">
    <property type="protein sequence ID" value="TFU26533.1"/>
    <property type="molecule type" value="Genomic_DNA"/>
</dbReference>
<dbReference type="Proteomes" id="UP000297668">
    <property type="component" value="Unassembled WGS sequence"/>
</dbReference>
<dbReference type="GO" id="GO:0030313">
    <property type="term" value="C:cell envelope"/>
    <property type="evidence" value="ECO:0007669"/>
    <property type="project" value="UniProtKB-SubCell"/>
</dbReference>
<evidence type="ECO:0000313" key="8">
    <source>
        <dbReference type="EMBL" id="TFU26533.1"/>
    </source>
</evidence>
<dbReference type="AlphaFoldDB" id="A0A4Y9FDE1"/>
<evidence type="ECO:0000256" key="2">
    <source>
        <dbReference type="ARBA" id="ARBA00022448"/>
    </source>
</evidence>
<dbReference type="GO" id="GO:0030001">
    <property type="term" value="P:metal ion transport"/>
    <property type="evidence" value="ECO:0007669"/>
    <property type="project" value="InterPro"/>
</dbReference>
<dbReference type="PRINTS" id="PR00690">
    <property type="entry name" value="ADHESNFAMILY"/>
</dbReference>
<organism evidence="8 9">
    <name type="scientific">Thermus tengchongensis</name>
    <dbReference type="NCBI Taxonomy" id="1214928"/>
    <lineage>
        <taxon>Bacteria</taxon>
        <taxon>Thermotogati</taxon>
        <taxon>Deinococcota</taxon>
        <taxon>Deinococci</taxon>
        <taxon>Thermales</taxon>
        <taxon>Thermaceae</taxon>
        <taxon>Thermus</taxon>
    </lineage>
</organism>
<dbReference type="InterPro" id="IPR006128">
    <property type="entry name" value="Lipoprotein_PsaA-like"/>
</dbReference>
<evidence type="ECO:0000256" key="3">
    <source>
        <dbReference type="ARBA" id="ARBA00022723"/>
    </source>
</evidence>
<feature type="signal peptide" evidence="7">
    <location>
        <begin position="1"/>
        <end position="17"/>
    </location>
</feature>
<dbReference type="SUPFAM" id="SSF53807">
    <property type="entry name" value="Helical backbone' metal receptor"/>
    <property type="match status" value="1"/>
</dbReference>
<name>A0A4Y9FDE1_9DEIN</name>
<reference evidence="8 9" key="1">
    <citation type="submission" date="2019-03" db="EMBL/GenBank/DDBJ databases">
        <title>Thermus tengchongensis species for the arsenic transformation mechanism.</title>
        <authorList>
            <person name="Yuan G.C."/>
        </authorList>
    </citation>
    <scope>NUCLEOTIDE SEQUENCE [LARGE SCALE GENOMIC DNA]</scope>
    <source>
        <strain evidence="8 9">15W</strain>
    </source>
</reference>
<evidence type="ECO:0000313" key="9">
    <source>
        <dbReference type="Proteomes" id="UP000297668"/>
    </source>
</evidence>
<proteinExistence type="inferred from homology"/>
<evidence type="ECO:0000256" key="4">
    <source>
        <dbReference type="ARBA" id="ARBA00022729"/>
    </source>
</evidence>
<comment type="similarity">
    <text evidence="5">Belongs to the bacterial solute-binding protein 9 family.</text>
</comment>
<dbReference type="Gene3D" id="3.40.50.1980">
    <property type="entry name" value="Nitrogenase molybdenum iron protein domain"/>
    <property type="match status" value="2"/>
</dbReference>
<dbReference type="PANTHER" id="PTHR42953:SF1">
    <property type="entry name" value="METAL-BINDING PROTEIN HI_0362-RELATED"/>
    <property type="match status" value="1"/>
</dbReference>
<dbReference type="GO" id="GO:0046872">
    <property type="term" value="F:metal ion binding"/>
    <property type="evidence" value="ECO:0007669"/>
    <property type="project" value="UniProtKB-KW"/>
</dbReference>
<keyword evidence="6" id="KW-0175">Coiled coil</keyword>
<keyword evidence="4 7" id="KW-0732">Signal</keyword>
<dbReference type="InterPro" id="IPR006127">
    <property type="entry name" value="ZnuA-like"/>
</dbReference>
<comment type="subcellular location">
    <subcellularLocation>
        <location evidence="1">Cell envelope</location>
    </subcellularLocation>
</comment>
<feature type="chain" id="PRO_5021385106" evidence="7">
    <location>
        <begin position="18"/>
        <end position="279"/>
    </location>
</feature>
<evidence type="ECO:0000256" key="1">
    <source>
        <dbReference type="ARBA" id="ARBA00004196"/>
    </source>
</evidence>
<evidence type="ECO:0000256" key="6">
    <source>
        <dbReference type="SAM" id="Coils"/>
    </source>
</evidence>